<feature type="domain" description="Glycosyltransferase 2-like" evidence="4">
    <location>
        <begin position="8"/>
        <end position="144"/>
    </location>
</feature>
<dbReference type="EMBL" id="BMZF01000002">
    <property type="protein sequence ID" value="GHA48538.1"/>
    <property type="molecule type" value="Genomic_DNA"/>
</dbReference>
<sequence>MNFAPPASVIIVSHGRPDGLARVLAALRFQTYHNFEIVVVADHDPALKNVKFIHFGDANISTARNLGISHAVGDVIVFCDDDAIPEPRWLERLIAPFENPDVGVAGGYVRGRNGISFQWRALATDMNGNDHTLDRADDTSVSIHTYDKRFAKVQGTNCAFRTSALIDLGGFDENFAFYLDETELTLRMGRAGWNTAVVPLAEVQHGYAASGTRGANRAPKSLFQIGFSKTYFLRQYGDLATLQAFRDEQGQRLSAFVSGTKITSAQRDALLQSLDQGMAQGAQVIDPKCNLSLQKQRKFKPAFSDVEPQGVAIVGSLLRWNKMVKRAERMAAHGIPTTVFCFTHTTLFHRRYFDARGFWVQTGGVYGRSDRTDPIFHPYTTGSRAKREQVLLSDQRDFSKILDSSRG</sequence>
<evidence type="ECO:0000313" key="5">
    <source>
        <dbReference type="EMBL" id="GHA48538.1"/>
    </source>
</evidence>
<dbReference type="Pfam" id="PF00535">
    <property type="entry name" value="Glycos_transf_2"/>
    <property type="match status" value="1"/>
</dbReference>
<dbReference type="PANTHER" id="PTHR43179:SF12">
    <property type="entry name" value="GALACTOFURANOSYLTRANSFERASE GLFT2"/>
    <property type="match status" value="1"/>
</dbReference>
<dbReference type="PANTHER" id="PTHR43179">
    <property type="entry name" value="RHAMNOSYLTRANSFERASE WBBL"/>
    <property type="match status" value="1"/>
</dbReference>
<dbReference type="InterPro" id="IPR029044">
    <property type="entry name" value="Nucleotide-diphossugar_trans"/>
</dbReference>
<evidence type="ECO:0000259" key="4">
    <source>
        <dbReference type="Pfam" id="PF00535"/>
    </source>
</evidence>
<evidence type="ECO:0000256" key="2">
    <source>
        <dbReference type="ARBA" id="ARBA00022676"/>
    </source>
</evidence>
<keyword evidence="3" id="KW-0808">Transferase</keyword>
<dbReference type="RefSeq" id="WP_189639689.1">
    <property type="nucleotide sequence ID" value="NZ_BMZF01000002.1"/>
</dbReference>
<evidence type="ECO:0000256" key="3">
    <source>
        <dbReference type="ARBA" id="ARBA00022679"/>
    </source>
</evidence>
<comment type="similarity">
    <text evidence="1">Belongs to the glycosyltransferase 2 family.</text>
</comment>
<gene>
    <name evidence="5" type="ORF">GCM10008927_12030</name>
</gene>
<dbReference type="InterPro" id="IPR001173">
    <property type="entry name" value="Glyco_trans_2-like"/>
</dbReference>
<dbReference type="Gene3D" id="3.90.550.10">
    <property type="entry name" value="Spore Coat Polysaccharide Biosynthesis Protein SpsA, Chain A"/>
    <property type="match status" value="1"/>
</dbReference>
<comment type="caution">
    <text evidence="5">The sequence shown here is derived from an EMBL/GenBank/DDBJ whole genome shotgun (WGS) entry which is preliminary data.</text>
</comment>
<accession>A0ABQ3CYN4</accession>
<name>A0ABQ3CYN4_9RHOB</name>
<keyword evidence="6" id="KW-1185">Reference proteome</keyword>
<dbReference type="SUPFAM" id="SSF53448">
    <property type="entry name" value="Nucleotide-diphospho-sugar transferases"/>
    <property type="match status" value="1"/>
</dbReference>
<evidence type="ECO:0000256" key="1">
    <source>
        <dbReference type="ARBA" id="ARBA00006739"/>
    </source>
</evidence>
<keyword evidence="2" id="KW-0328">Glycosyltransferase</keyword>
<reference evidence="6" key="1">
    <citation type="journal article" date="2019" name="Int. J. Syst. Evol. Microbiol.">
        <title>The Global Catalogue of Microorganisms (GCM) 10K type strain sequencing project: providing services to taxonomists for standard genome sequencing and annotation.</title>
        <authorList>
            <consortium name="The Broad Institute Genomics Platform"/>
            <consortium name="The Broad Institute Genome Sequencing Center for Infectious Disease"/>
            <person name="Wu L."/>
            <person name="Ma J."/>
        </authorList>
    </citation>
    <scope>NUCLEOTIDE SEQUENCE [LARGE SCALE GENOMIC DNA]</scope>
    <source>
        <strain evidence="6">KCTC 32465</strain>
    </source>
</reference>
<organism evidence="5 6">
    <name type="scientific">Paramylibacter ulvae</name>
    <dbReference type="NCBI Taxonomy" id="1651968"/>
    <lineage>
        <taxon>Bacteria</taxon>
        <taxon>Pseudomonadati</taxon>
        <taxon>Pseudomonadota</taxon>
        <taxon>Alphaproteobacteria</taxon>
        <taxon>Rhodobacterales</taxon>
        <taxon>Paracoccaceae</taxon>
        <taxon>Paramylibacter</taxon>
    </lineage>
</organism>
<evidence type="ECO:0000313" key="6">
    <source>
        <dbReference type="Proteomes" id="UP000634455"/>
    </source>
</evidence>
<protein>
    <recommendedName>
        <fullName evidence="4">Glycosyltransferase 2-like domain-containing protein</fullName>
    </recommendedName>
</protein>
<proteinExistence type="inferred from homology"/>
<dbReference type="Proteomes" id="UP000634455">
    <property type="component" value="Unassembled WGS sequence"/>
</dbReference>